<sequence>MRPTLDHIVVLVPQHELKALPSWLTTEFTVLNGGQHAGGATENKLILFQDGVYIELIAFVEGTGDHGSGRRSHRWGAQPEGRIIDWALGLAPLAPVNDPAQRERETDESFKAIQARVRGAGARIAYRDLAANGRTTPDGVVLKWAASLPAVIDGDGGVLGSNLTGGVLPFWCLDRTERKLRVPYQSDPAFAQHPSAAVGVAGINLHVADIELLERLRRVYDVLLAKKVESVWELAVPEWPPHGHPPLLTLVSLNGGTKDKATEGQDPVRGRIELSLFTTGEPRTVAGQFVDGWRIEIRLEKVQ</sequence>
<reference evidence="2 3" key="1">
    <citation type="journal article" date="2016" name="Genome Biol. Evol.">
        <title>Divergent and convergent evolution of fungal pathogenicity.</title>
        <authorList>
            <person name="Shang Y."/>
            <person name="Xiao G."/>
            <person name="Zheng P."/>
            <person name="Cen K."/>
            <person name="Zhan S."/>
            <person name="Wang C."/>
        </authorList>
    </citation>
    <scope>NUCLEOTIDE SEQUENCE [LARGE SCALE GENOMIC DNA]</scope>
    <source>
        <strain evidence="2 3">RCEF 264</strain>
    </source>
</reference>
<comment type="caution">
    <text evidence="2">The sequence shown here is derived from an EMBL/GenBank/DDBJ whole genome shotgun (WGS) entry which is preliminary data.</text>
</comment>
<organism evidence="2 3">
    <name type="scientific">Niveomyces insectorum RCEF 264</name>
    <dbReference type="NCBI Taxonomy" id="1081102"/>
    <lineage>
        <taxon>Eukaryota</taxon>
        <taxon>Fungi</taxon>
        <taxon>Dikarya</taxon>
        <taxon>Ascomycota</taxon>
        <taxon>Pezizomycotina</taxon>
        <taxon>Sordariomycetes</taxon>
        <taxon>Hypocreomycetidae</taxon>
        <taxon>Hypocreales</taxon>
        <taxon>Cordycipitaceae</taxon>
        <taxon>Niveomyces</taxon>
    </lineage>
</organism>
<dbReference type="Pfam" id="PF13468">
    <property type="entry name" value="Glyoxalase_3"/>
    <property type="match status" value="1"/>
</dbReference>
<dbReference type="PANTHER" id="PTHR40265:SF1">
    <property type="entry name" value="GLYOXALASE-LIKE DOMAIN-CONTAINING PROTEIN"/>
    <property type="match status" value="1"/>
</dbReference>
<evidence type="ECO:0000259" key="1">
    <source>
        <dbReference type="Pfam" id="PF13468"/>
    </source>
</evidence>
<dbReference type="PROSITE" id="PS50096">
    <property type="entry name" value="IQ"/>
    <property type="match status" value="1"/>
</dbReference>
<protein>
    <submittedName>
        <fullName evidence="2">Glyoxalase family protein</fullName>
    </submittedName>
</protein>
<dbReference type="InterPro" id="IPR025870">
    <property type="entry name" value="Glyoxalase-like_dom"/>
</dbReference>
<proteinExistence type="predicted"/>
<feature type="domain" description="Glyoxalase-like" evidence="1">
    <location>
        <begin position="5"/>
        <end position="214"/>
    </location>
</feature>
<dbReference type="Proteomes" id="UP000076874">
    <property type="component" value="Unassembled WGS sequence"/>
</dbReference>
<evidence type="ECO:0000313" key="2">
    <source>
        <dbReference type="EMBL" id="OAA54603.1"/>
    </source>
</evidence>
<accession>A0A167MP87</accession>
<dbReference type="InterPro" id="IPR029068">
    <property type="entry name" value="Glyas_Bleomycin-R_OHBP_Dase"/>
</dbReference>
<dbReference type="Gene3D" id="3.10.180.10">
    <property type="entry name" value="2,3-Dihydroxybiphenyl 1,2-Dioxygenase, domain 1"/>
    <property type="match status" value="1"/>
</dbReference>
<keyword evidence="3" id="KW-1185">Reference proteome</keyword>
<name>A0A167MP87_9HYPO</name>
<dbReference type="AlphaFoldDB" id="A0A167MP87"/>
<dbReference type="EMBL" id="AZHD01000023">
    <property type="protein sequence ID" value="OAA54603.1"/>
    <property type="molecule type" value="Genomic_DNA"/>
</dbReference>
<gene>
    <name evidence="2" type="ORF">SPI_08849</name>
</gene>
<dbReference type="PANTHER" id="PTHR40265">
    <property type="entry name" value="BLL2707 PROTEIN"/>
    <property type="match status" value="1"/>
</dbReference>
<evidence type="ECO:0000313" key="3">
    <source>
        <dbReference type="Proteomes" id="UP000076874"/>
    </source>
</evidence>
<dbReference type="OrthoDB" id="408973at2759"/>